<evidence type="ECO:0000259" key="5">
    <source>
        <dbReference type="Pfam" id="PF08240"/>
    </source>
</evidence>
<dbReference type="GO" id="GO:0008270">
    <property type="term" value="F:zinc ion binding"/>
    <property type="evidence" value="ECO:0007669"/>
    <property type="project" value="InterPro"/>
</dbReference>
<comment type="cofactor">
    <cofactor evidence="1">
        <name>Zn(2+)</name>
        <dbReference type="ChEBI" id="CHEBI:29105"/>
    </cofactor>
</comment>
<dbReference type="eggNOG" id="KOG0024">
    <property type="taxonomic scope" value="Eukaryota"/>
</dbReference>
<keyword evidence="2" id="KW-0479">Metal-binding</keyword>
<dbReference type="InterPro" id="IPR002328">
    <property type="entry name" value="ADH_Zn_CS"/>
</dbReference>
<dbReference type="SUPFAM" id="SSF50129">
    <property type="entry name" value="GroES-like"/>
    <property type="match status" value="1"/>
</dbReference>
<dbReference type="CDD" id="cd08283">
    <property type="entry name" value="FDH_like_1"/>
    <property type="match status" value="1"/>
</dbReference>
<dbReference type="InterPro" id="IPR013154">
    <property type="entry name" value="ADH-like_N"/>
</dbReference>
<evidence type="ECO:0000313" key="6">
    <source>
        <dbReference type="EMBL" id="EFC44798.1"/>
    </source>
</evidence>
<evidence type="ECO:0000313" key="7">
    <source>
        <dbReference type="Proteomes" id="UP000006671"/>
    </source>
</evidence>
<keyword evidence="4" id="KW-0560">Oxidoreductase</keyword>
<protein>
    <submittedName>
        <fullName evidence="6">Predicted protein</fullName>
    </submittedName>
</protein>
<feature type="domain" description="Alcohol dehydrogenase-like N-terminal" evidence="5">
    <location>
        <begin position="51"/>
        <end position="171"/>
    </location>
</feature>
<dbReference type="InParanoid" id="D2VEG9"/>
<organism evidence="7">
    <name type="scientific">Naegleria gruberi</name>
    <name type="common">Amoeba</name>
    <dbReference type="NCBI Taxonomy" id="5762"/>
    <lineage>
        <taxon>Eukaryota</taxon>
        <taxon>Discoba</taxon>
        <taxon>Heterolobosea</taxon>
        <taxon>Tetramitia</taxon>
        <taxon>Eutetramitia</taxon>
        <taxon>Vahlkampfiidae</taxon>
        <taxon>Naegleria</taxon>
    </lineage>
</organism>
<reference evidence="6 7" key="1">
    <citation type="journal article" date="2010" name="Cell">
        <title>The genome of Naegleria gruberi illuminates early eukaryotic versatility.</title>
        <authorList>
            <person name="Fritz-Laylin L.K."/>
            <person name="Prochnik S.E."/>
            <person name="Ginger M.L."/>
            <person name="Dacks J.B."/>
            <person name="Carpenter M.L."/>
            <person name="Field M.C."/>
            <person name="Kuo A."/>
            <person name="Paredez A."/>
            <person name="Chapman J."/>
            <person name="Pham J."/>
            <person name="Shu S."/>
            <person name="Neupane R."/>
            <person name="Cipriano M."/>
            <person name="Mancuso J."/>
            <person name="Tu H."/>
            <person name="Salamov A."/>
            <person name="Lindquist E."/>
            <person name="Shapiro H."/>
            <person name="Lucas S."/>
            <person name="Grigoriev I.V."/>
            <person name="Cande W.Z."/>
            <person name="Fulton C."/>
            <person name="Rokhsar D.S."/>
            <person name="Dawson S.C."/>
        </authorList>
    </citation>
    <scope>NUCLEOTIDE SEQUENCE [LARGE SCALE GENOMIC DNA]</scope>
    <source>
        <strain evidence="6 7">NEG-M</strain>
    </source>
</reference>
<dbReference type="KEGG" id="ngr:NAEGRDRAFT_67275"/>
<dbReference type="STRING" id="5762.D2VEG9"/>
<dbReference type="AlphaFoldDB" id="D2VEG9"/>
<name>D2VEG9_NAEGR</name>
<dbReference type="GeneID" id="8848935"/>
<dbReference type="OMA" id="QNAMYGH"/>
<proteinExistence type="predicted"/>
<dbReference type="RefSeq" id="XP_002677542.1">
    <property type="nucleotide sequence ID" value="XM_002677496.1"/>
</dbReference>
<sequence length="499" mass="55387">MPDYSTQATEQIRFPETEYKKHPTLKMRALQWMGKKTVKVNEVSRPQITEPTDVIVKVTTSTICGSDLHLYFGEFSGMHQGDILGHEAVGIVDEVGANIKNVKKGDRVVVSAVISCGQCEYCERKEFSLCDMTNPSKEMEKMYGHRTAALFGYSHLTGGYAGGQSEYVRVPLGDQNLLVVENANLKDDLLILLADVACTGFHATECADVHFNDKVVIFGAGPVGLMAAMWSFYRGAQHVVLIDGEEYRLEKARQVFGNLNELGGMKKADVELWKGKSKNILESDLQSLSLSSPFTSGSESTEKKIESKQENIPSECFSGSKAFEQEIPKHVQFHTINFHDWASVDGGVVKAVQSLIPGGPDVCLDAVGFRFERGFLHTIERSLGLETDTPQILNDCIICCKKGGRLGIVGDYLNRCNDFAVGPLMEKGLNWKGGQVFVQRYWKDLLRVFETNQLNIDPTFIITHQVPLSQADKAYDMFANYKDGSIKVLLKPGMDTINL</sequence>
<dbReference type="Gene3D" id="3.90.180.10">
    <property type="entry name" value="Medium-chain alcohol dehydrogenases, catalytic domain"/>
    <property type="match status" value="2"/>
</dbReference>
<dbReference type="Proteomes" id="UP000006671">
    <property type="component" value="Unassembled WGS sequence"/>
</dbReference>
<dbReference type="OrthoDB" id="3941538at2759"/>
<keyword evidence="3" id="KW-0862">Zinc</keyword>
<dbReference type="InterPro" id="IPR011032">
    <property type="entry name" value="GroES-like_sf"/>
</dbReference>
<dbReference type="VEuPathDB" id="AmoebaDB:NAEGRDRAFT_67275"/>
<evidence type="ECO:0000256" key="3">
    <source>
        <dbReference type="ARBA" id="ARBA00022833"/>
    </source>
</evidence>
<dbReference type="PROSITE" id="PS00059">
    <property type="entry name" value="ADH_ZINC"/>
    <property type="match status" value="1"/>
</dbReference>
<dbReference type="Pfam" id="PF08240">
    <property type="entry name" value="ADH_N"/>
    <property type="match status" value="1"/>
</dbReference>
<keyword evidence="7" id="KW-1185">Reference proteome</keyword>
<dbReference type="EMBL" id="GG738866">
    <property type="protein sequence ID" value="EFC44798.1"/>
    <property type="molecule type" value="Genomic_DNA"/>
</dbReference>
<accession>D2VEG9</accession>
<evidence type="ECO:0000256" key="1">
    <source>
        <dbReference type="ARBA" id="ARBA00001947"/>
    </source>
</evidence>
<dbReference type="InterPro" id="IPR036291">
    <property type="entry name" value="NAD(P)-bd_dom_sf"/>
</dbReference>
<dbReference type="PANTHER" id="PTHR42813:SF1">
    <property type="entry name" value="DEHYDROGENASE, PUTATIVE (AFU_ORTHOLOGUE AFUA_5G03930)-RELATED"/>
    <property type="match status" value="1"/>
</dbReference>
<evidence type="ECO:0000256" key="4">
    <source>
        <dbReference type="ARBA" id="ARBA00023002"/>
    </source>
</evidence>
<dbReference type="PANTHER" id="PTHR42813">
    <property type="entry name" value="ZINC-TYPE ALCOHOL DEHYDROGENASE-LIKE"/>
    <property type="match status" value="1"/>
</dbReference>
<evidence type="ECO:0000256" key="2">
    <source>
        <dbReference type="ARBA" id="ARBA00022723"/>
    </source>
</evidence>
<gene>
    <name evidence="6" type="ORF">NAEGRDRAFT_67275</name>
</gene>
<dbReference type="GO" id="GO:0016491">
    <property type="term" value="F:oxidoreductase activity"/>
    <property type="evidence" value="ECO:0007669"/>
    <property type="project" value="UniProtKB-KW"/>
</dbReference>
<dbReference type="SUPFAM" id="SSF51735">
    <property type="entry name" value="NAD(P)-binding Rossmann-fold domains"/>
    <property type="match status" value="2"/>
</dbReference>
<dbReference type="Gene3D" id="3.40.50.720">
    <property type="entry name" value="NAD(P)-binding Rossmann-like Domain"/>
    <property type="match status" value="2"/>
</dbReference>